<evidence type="ECO:0000256" key="2">
    <source>
        <dbReference type="ARBA" id="ARBA00022771"/>
    </source>
</evidence>
<dbReference type="PANTHER" id="PTHR46927:SF3">
    <property type="entry name" value="THAP-TYPE DOMAIN-CONTAINING PROTEIN"/>
    <property type="match status" value="1"/>
</dbReference>
<keyword evidence="8" id="KW-1185">Reference proteome</keyword>
<evidence type="ECO:0000256" key="4">
    <source>
        <dbReference type="ARBA" id="ARBA00023125"/>
    </source>
</evidence>
<dbReference type="InterPro" id="IPR038441">
    <property type="entry name" value="THAP_Znf_sf"/>
</dbReference>
<dbReference type="InterPro" id="IPR048365">
    <property type="entry name" value="TNP-like_RNaseH_N"/>
</dbReference>
<dbReference type="Proteomes" id="UP000478052">
    <property type="component" value="Unassembled WGS sequence"/>
</dbReference>
<dbReference type="AlphaFoldDB" id="A0A6G0VRJ0"/>
<accession>A0A6G0VRJ0</accession>
<keyword evidence="3" id="KW-0862">Zinc</keyword>
<feature type="domain" description="THAP-type" evidence="6">
    <location>
        <begin position="3"/>
        <end position="98"/>
    </location>
</feature>
<dbReference type="PANTHER" id="PTHR46927">
    <property type="entry name" value="AGAP005574-PA"/>
    <property type="match status" value="1"/>
</dbReference>
<name>A0A6G0VRJ0_APHCR</name>
<evidence type="ECO:0000256" key="3">
    <source>
        <dbReference type="ARBA" id="ARBA00022833"/>
    </source>
</evidence>
<keyword evidence="1" id="KW-0479">Metal-binding</keyword>
<evidence type="ECO:0000313" key="8">
    <source>
        <dbReference type="Proteomes" id="UP000478052"/>
    </source>
</evidence>
<gene>
    <name evidence="7" type="ORF">FWK35_00032777</name>
</gene>
<comment type="caution">
    <text evidence="7">The sequence shown here is derived from an EMBL/GenBank/DDBJ whole genome shotgun (WGS) entry which is preliminary data.</text>
</comment>
<proteinExistence type="predicted"/>
<keyword evidence="2 5" id="KW-0863">Zinc-finger</keyword>
<sequence length="507" mass="57871">WIMPRSCCVIGCKTGYKSNHSTIKASTFSFPTDENLKKKWIDKIPRKDLIVTKNSAVCASHFTDDQIIRTWTSGVGDKQVCINLKYPKLKEDAIPCIFPVPKYLSNPQTKRKSPRKRDSSLISSKKIKVVEAESKISEHPCSNDIDPEFSEESLVLSNEQKFEKICCDIKSITLPDNWKYKIHRANKTYIILYTIKCKNNETGISIEKQIFLDSDMILKCNIYEKNINLQDLCGNSNISSLDDLISIMIILSSKKICSGGPLVQEFESISVECADIIFKNHWQHKKCPYLIDKSSIQNKCSFCKGLRRAFRLKKSRLSLNEVKERLNQLSDSSVNDLIIKNNLNNSQSTLVREIVAASKYKNPKNRHYSENWMLLCLLFNICSPGAYRFLREQDIMPLPCTSTIHKHLSMVKTNFGFDLQFFELLKRRMSHKSLEQRHGVLLFDEIQLRKGLYVNTQDLTYSGLEDMGGLADKFSQPIAVFASSNSIKGTVLAQLVLKAIMMLESSG</sequence>
<organism evidence="7 8">
    <name type="scientific">Aphis craccivora</name>
    <name type="common">Cowpea aphid</name>
    <dbReference type="NCBI Taxonomy" id="307492"/>
    <lineage>
        <taxon>Eukaryota</taxon>
        <taxon>Metazoa</taxon>
        <taxon>Ecdysozoa</taxon>
        <taxon>Arthropoda</taxon>
        <taxon>Hexapoda</taxon>
        <taxon>Insecta</taxon>
        <taxon>Pterygota</taxon>
        <taxon>Neoptera</taxon>
        <taxon>Paraneoptera</taxon>
        <taxon>Hemiptera</taxon>
        <taxon>Sternorrhyncha</taxon>
        <taxon>Aphidomorpha</taxon>
        <taxon>Aphidoidea</taxon>
        <taxon>Aphididae</taxon>
        <taxon>Aphidini</taxon>
        <taxon>Aphis</taxon>
        <taxon>Aphis</taxon>
    </lineage>
</organism>
<feature type="non-terminal residue" evidence="7">
    <location>
        <position position="1"/>
    </location>
</feature>
<dbReference type="OrthoDB" id="6625162at2759"/>
<evidence type="ECO:0000256" key="1">
    <source>
        <dbReference type="ARBA" id="ARBA00022723"/>
    </source>
</evidence>
<dbReference type="EMBL" id="VUJU01013097">
    <property type="protein sequence ID" value="KAF0705925.1"/>
    <property type="molecule type" value="Genomic_DNA"/>
</dbReference>
<reference evidence="7 8" key="1">
    <citation type="submission" date="2019-08" db="EMBL/GenBank/DDBJ databases">
        <title>Whole genome of Aphis craccivora.</title>
        <authorList>
            <person name="Voronova N.V."/>
            <person name="Shulinski R.S."/>
            <person name="Bandarenka Y.V."/>
            <person name="Zhorov D.G."/>
            <person name="Warner D."/>
        </authorList>
    </citation>
    <scope>NUCLEOTIDE SEQUENCE [LARGE SCALE GENOMIC DNA]</scope>
    <source>
        <strain evidence="7">180601</strain>
        <tissue evidence="7">Whole Body</tissue>
    </source>
</reference>
<evidence type="ECO:0000256" key="5">
    <source>
        <dbReference type="PROSITE-ProRule" id="PRU00309"/>
    </source>
</evidence>
<dbReference type="Pfam" id="PF21787">
    <property type="entry name" value="TNP-like_RNaseH_N"/>
    <property type="match status" value="1"/>
</dbReference>
<dbReference type="GO" id="GO:0003677">
    <property type="term" value="F:DNA binding"/>
    <property type="evidence" value="ECO:0007669"/>
    <property type="project" value="UniProtKB-UniRule"/>
</dbReference>
<dbReference type="PROSITE" id="PS50950">
    <property type="entry name" value="ZF_THAP"/>
    <property type="match status" value="1"/>
</dbReference>
<evidence type="ECO:0000259" key="6">
    <source>
        <dbReference type="PROSITE" id="PS50950"/>
    </source>
</evidence>
<dbReference type="InterPro" id="IPR006612">
    <property type="entry name" value="THAP_Znf"/>
</dbReference>
<keyword evidence="4 5" id="KW-0238">DNA-binding</keyword>
<dbReference type="SMART" id="SM00692">
    <property type="entry name" value="DM3"/>
    <property type="match status" value="1"/>
</dbReference>
<dbReference type="GO" id="GO:0008270">
    <property type="term" value="F:zinc ion binding"/>
    <property type="evidence" value="ECO:0007669"/>
    <property type="project" value="UniProtKB-KW"/>
</dbReference>
<dbReference type="Pfam" id="PF05485">
    <property type="entry name" value="THAP"/>
    <property type="match status" value="1"/>
</dbReference>
<dbReference type="Gene3D" id="6.20.210.20">
    <property type="entry name" value="THAP domain"/>
    <property type="match status" value="1"/>
</dbReference>
<evidence type="ECO:0000313" key="7">
    <source>
        <dbReference type="EMBL" id="KAF0705925.1"/>
    </source>
</evidence>
<dbReference type="SUPFAM" id="SSF57716">
    <property type="entry name" value="Glucocorticoid receptor-like (DNA-binding domain)"/>
    <property type="match status" value="1"/>
</dbReference>
<protein>
    <submittedName>
        <fullName evidence="7">THAP domain-containing protein 6-like</fullName>
    </submittedName>
</protein>
<dbReference type="InterPro" id="IPR052224">
    <property type="entry name" value="THAP_domain_protein"/>
</dbReference>
<dbReference type="SMART" id="SM00980">
    <property type="entry name" value="THAP"/>
    <property type="match status" value="1"/>
</dbReference>